<dbReference type="PANTHER" id="PTHR15414:SF0">
    <property type="entry name" value="ENDOPLASMIC RETICULUM LECTIN 1"/>
    <property type="match status" value="1"/>
</dbReference>
<dbReference type="Proteomes" id="UP000046393">
    <property type="component" value="Unplaced"/>
</dbReference>
<sequence>MVSYLERIFLCFSLLLLSALINMQSVDIDDSVHYRIDWKPYSQMPQVLQKLEEDSSDNQKSLVYMTSADNKNYVCAIPSPKKHTKKTINTYSGPTPLELIEPLHKGRICFYWFDAYWTYKLCHGRYIVQYHEEKEGSSKDRAEYYLGNYAPDQAKQNREYLKKHSPPILKVGDEHLPYFGVIYKHGTVCDLTGKPRTTVVKYVCKEGKEKIYSSSEVSTCNYEIIVLNSRLCTHPAFKPDATAEYEIKCYSKDSKNGTVKPQSLIKMEQEDADALNQEYNSIPSETVDATLLKITNIRKSEYSSEVPTTFQNTEHDDSDTENVIENEESKDIHLANTEKNFIKPQKTTRESGPDFSREALLLENKSLLTGRSCLRGGGIGWWKYEFCYGKSVMFVLVIQFHDDGKTGRVEVLLGSFNKDIQKLWINQNPQKRPLKLGGKVQEVYHIYSGGDLCEAKNFRRSVEVRIRCAHLEGSSAAVSLSLSEPTICQYILRLESPRFCEILQEVDEYGLIQISDSLDLSKVSSSKAPNAHTEL</sequence>
<reference evidence="11" key="1">
    <citation type="submission" date="2017-02" db="UniProtKB">
        <authorList>
            <consortium name="WormBaseParasite"/>
        </authorList>
    </citation>
    <scope>IDENTIFICATION</scope>
</reference>
<protein>
    <recommendedName>
        <fullName evidence="6">Endoplasmic reticulum lectin 1</fullName>
    </recommendedName>
    <alternativeName>
        <fullName evidence="7">ER lectin</fullName>
    </alternativeName>
</protein>
<comment type="subcellular location">
    <subcellularLocation>
        <location evidence="1">Endoplasmic reticulum</location>
    </subcellularLocation>
</comment>
<dbReference type="SUPFAM" id="SSF50911">
    <property type="entry name" value="Mannose 6-phosphate receptor domain"/>
    <property type="match status" value="2"/>
</dbReference>
<feature type="chain" id="PRO_5005893443" description="Endoplasmic reticulum lectin 1" evidence="8">
    <location>
        <begin position="26"/>
        <end position="535"/>
    </location>
</feature>
<evidence type="ECO:0000313" key="11">
    <source>
        <dbReference type="WBParaSite" id="SMUV_0000743701-mRNA-1"/>
    </source>
</evidence>
<feature type="domain" description="MRH" evidence="9">
    <location>
        <begin position="107"/>
        <end position="234"/>
    </location>
</feature>
<keyword evidence="4" id="KW-1015">Disulfide bond</keyword>
<dbReference type="Gene3D" id="2.70.130.10">
    <property type="entry name" value="Mannose-6-phosphate receptor binding domain"/>
    <property type="match status" value="2"/>
</dbReference>
<feature type="domain" description="MRH" evidence="9">
    <location>
        <begin position="371"/>
        <end position="502"/>
    </location>
</feature>
<evidence type="ECO:0000259" key="9">
    <source>
        <dbReference type="PROSITE" id="PS51914"/>
    </source>
</evidence>
<proteinExistence type="predicted"/>
<dbReference type="InterPro" id="IPR012913">
    <property type="entry name" value="OS9-like_dom"/>
</dbReference>
<dbReference type="InterPro" id="IPR009011">
    <property type="entry name" value="Man6P_isomerase_rcpt-bd_dom_sf"/>
</dbReference>
<evidence type="ECO:0000256" key="5">
    <source>
        <dbReference type="ARBA" id="ARBA00037585"/>
    </source>
</evidence>
<keyword evidence="10" id="KW-1185">Reference proteome</keyword>
<dbReference type="WBParaSite" id="SMUV_0000743701-mRNA-1">
    <property type="protein sequence ID" value="SMUV_0000743701-mRNA-1"/>
    <property type="gene ID" value="SMUV_0000743701"/>
</dbReference>
<dbReference type="STRING" id="451379.A0A0N5ARP5"/>
<evidence type="ECO:0000256" key="1">
    <source>
        <dbReference type="ARBA" id="ARBA00004240"/>
    </source>
</evidence>
<evidence type="ECO:0000256" key="4">
    <source>
        <dbReference type="ARBA" id="ARBA00023157"/>
    </source>
</evidence>
<dbReference type="AlphaFoldDB" id="A0A0N5ARP5"/>
<keyword evidence="3" id="KW-0256">Endoplasmic reticulum</keyword>
<dbReference type="InterPro" id="IPR044865">
    <property type="entry name" value="MRH_dom"/>
</dbReference>
<dbReference type="Pfam" id="PF07915">
    <property type="entry name" value="PRKCSH"/>
    <property type="match status" value="2"/>
</dbReference>
<dbReference type="GO" id="GO:0005788">
    <property type="term" value="C:endoplasmic reticulum lumen"/>
    <property type="evidence" value="ECO:0007669"/>
    <property type="project" value="TreeGrafter"/>
</dbReference>
<evidence type="ECO:0000256" key="7">
    <source>
        <dbReference type="ARBA" id="ARBA00041661"/>
    </source>
</evidence>
<dbReference type="PANTHER" id="PTHR15414">
    <property type="entry name" value="OS-9-RELATED"/>
    <property type="match status" value="1"/>
</dbReference>
<accession>A0A0N5ARP5</accession>
<evidence type="ECO:0000256" key="3">
    <source>
        <dbReference type="ARBA" id="ARBA00022824"/>
    </source>
</evidence>
<evidence type="ECO:0000313" key="10">
    <source>
        <dbReference type="Proteomes" id="UP000046393"/>
    </source>
</evidence>
<evidence type="ECO:0000256" key="8">
    <source>
        <dbReference type="SAM" id="SignalP"/>
    </source>
</evidence>
<organism evidence="10 11">
    <name type="scientific">Syphacia muris</name>
    <dbReference type="NCBI Taxonomy" id="451379"/>
    <lineage>
        <taxon>Eukaryota</taxon>
        <taxon>Metazoa</taxon>
        <taxon>Ecdysozoa</taxon>
        <taxon>Nematoda</taxon>
        <taxon>Chromadorea</taxon>
        <taxon>Rhabditida</taxon>
        <taxon>Spirurina</taxon>
        <taxon>Oxyuridomorpha</taxon>
        <taxon>Oxyuroidea</taxon>
        <taxon>Oxyuridae</taxon>
        <taxon>Syphacia</taxon>
    </lineage>
</organism>
<dbReference type="GO" id="GO:0030968">
    <property type="term" value="P:endoplasmic reticulum unfolded protein response"/>
    <property type="evidence" value="ECO:0007669"/>
    <property type="project" value="InterPro"/>
</dbReference>
<name>A0A0N5ARP5_9BILA</name>
<evidence type="ECO:0000256" key="6">
    <source>
        <dbReference type="ARBA" id="ARBA00041108"/>
    </source>
</evidence>
<keyword evidence="2 8" id="KW-0732">Signal</keyword>
<dbReference type="InterPro" id="IPR045149">
    <property type="entry name" value="OS-9-like"/>
</dbReference>
<dbReference type="GO" id="GO:0030970">
    <property type="term" value="P:retrograde protein transport, ER to cytosol"/>
    <property type="evidence" value="ECO:0007669"/>
    <property type="project" value="TreeGrafter"/>
</dbReference>
<feature type="signal peptide" evidence="8">
    <location>
        <begin position="1"/>
        <end position="25"/>
    </location>
</feature>
<comment type="function">
    <text evidence="5">Probable lectin that binds selectively to improperly folded lumenal proteins. May function in endoplasmic reticulum quality control and endoplasmic reticulum-associated degradation (ERAD) of both non-glycosylated proteins and glycoproteins.</text>
</comment>
<dbReference type="PROSITE" id="PS51914">
    <property type="entry name" value="MRH"/>
    <property type="match status" value="2"/>
</dbReference>
<evidence type="ECO:0000256" key="2">
    <source>
        <dbReference type="ARBA" id="ARBA00022729"/>
    </source>
</evidence>